<reference evidence="1 2" key="1">
    <citation type="submission" date="2020-10" db="EMBL/GenBank/DDBJ databases">
        <authorList>
            <person name="Castelo-Branco R."/>
            <person name="Eusebio N."/>
            <person name="Adriana R."/>
            <person name="Vieira A."/>
            <person name="Brugerolle De Fraissinette N."/>
            <person name="Rezende De Castro R."/>
            <person name="Schneider M.P."/>
            <person name="Vasconcelos V."/>
            <person name="Leao P.N."/>
        </authorList>
    </citation>
    <scope>NUCLEOTIDE SEQUENCE [LARGE SCALE GENOMIC DNA]</scope>
    <source>
        <strain evidence="1 2">LEGE 03274</strain>
    </source>
</reference>
<dbReference type="Proteomes" id="UP000654604">
    <property type="component" value="Unassembled WGS sequence"/>
</dbReference>
<dbReference type="RefSeq" id="WP_193801516.1">
    <property type="nucleotide sequence ID" value="NZ_JADEWC010000028.1"/>
</dbReference>
<accession>A0ABR9V5Z1</accession>
<comment type="caution">
    <text evidence="1">The sequence shown here is derived from an EMBL/GenBank/DDBJ whole genome shotgun (WGS) entry which is preliminary data.</text>
</comment>
<sequence length="140" mass="15752">MIVETQDGRQYTLPLTRGEVKIIRFSEDNTNHSAFDSAFNSVWQGRWNTSEGTMNLSQSGNMVQGSYSQDNGRIRGQVTGNTLNGYWIENGSAQRCSRAMDGSFHWGRISYKMNANRSEFEGLWSYCDGEPNSGWNGSKS</sequence>
<keyword evidence="2" id="KW-1185">Reference proteome</keyword>
<evidence type="ECO:0000313" key="1">
    <source>
        <dbReference type="EMBL" id="MBE9223317.1"/>
    </source>
</evidence>
<evidence type="ECO:0000313" key="2">
    <source>
        <dbReference type="Proteomes" id="UP000654604"/>
    </source>
</evidence>
<dbReference type="EMBL" id="JADEWC010000028">
    <property type="protein sequence ID" value="MBE9223317.1"/>
    <property type="molecule type" value="Genomic_DNA"/>
</dbReference>
<name>A0ABR9V5Z1_9CHRO</name>
<protein>
    <submittedName>
        <fullName evidence="1">Uncharacterized protein</fullName>
    </submittedName>
</protein>
<organism evidence="1 2">
    <name type="scientific">Cyanobacterium stanieri LEGE 03274</name>
    <dbReference type="NCBI Taxonomy" id="1828756"/>
    <lineage>
        <taxon>Bacteria</taxon>
        <taxon>Bacillati</taxon>
        <taxon>Cyanobacteriota</taxon>
        <taxon>Cyanophyceae</taxon>
        <taxon>Oscillatoriophycideae</taxon>
        <taxon>Chroococcales</taxon>
        <taxon>Geminocystaceae</taxon>
        <taxon>Cyanobacterium</taxon>
    </lineage>
</organism>
<gene>
    <name evidence="1" type="ORF">IQ215_11470</name>
</gene>
<proteinExistence type="predicted"/>